<evidence type="ECO:0000256" key="10">
    <source>
        <dbReference type="SAM" id="MobiDB-lite"/>
    </source>
</evidence>
<dbReference type="InterPro" id="IPR029062">
    <property type="entry name" value="Class_I_gatase-like"/>
</dbReference>
<dbReference type="Pfam" id="PF07685">
    <property type="entry name" value="GATase_3"/>
    <property type="match status" value="1"/>
</dbReference>
<feature type="region of interest" description="Disordered" evidence="10">
    <location>
        <begin position="247"/>
        <end position="266"/>
    </location>
</feature>
<dbReference type="GO" id="GO:0042242">
    <property type="term" value="F:cobyrinic acid a,c-diamide synthase activity"/>
    <property type="evidence" value="ECO:0007669"/>
    <property type="project" value="InterPro"/>
</dbReference>
<evidence type="ECO:0000256" key="4">
    <source>
        <dbReference type="ARBA" id="ARBA00022573"/>
    </source>
</evidence>
<comment type="caution">
    <text evidence="13">The sequence shown here is derived from an EMBL/GenBank/DDBJ whole genome shotgun (WGS) entry which is preliminary data.</text>
</comment>
<evidence type="ECO:0000256" key="1">
    <source>
        <dbReference type="ARBA" id="ARBA00001946"/>
    </source>
</evidence>
<evidence type="ECO:0000313" key="14">
    <source>
        <dbReference type="Proteomes" id="UP000185911"/>
    </source>
</evidence>
<evidence type="ECO:0000259" key="12">
    <source>
        <dbReference type="Pfam" id="PF07685"/>
    </source>
</evidence>
<comment type="pathway">
    <text evidence="2">Cofactor biosynthesis; adenosylcobalamin biosynthesis.</text>
</comment>
<dbReference type="AlphaFoldDB" id="A0A1Q8YDY0"/>
<dbReference type="InterPro" id="IPR027417">
    <property type="entry name" value="P-loop_NTPase"/>
</dbReference>
<evidence type="ECO:0000313" key="13">
    <source>
        <dbReference type="EMBL" id="OLP06264.1"/>
    </source>
</evidence>
<evidence type="ECO:0000256" key="2">
    <source>
        <dbReference type="ARBA" id="ARBA00004953"/>
    </source>
</evidence>
<protein>
    <submittedName>
        <fullName evidence="13">Cobyrinic acid a,c-diamide synthase /hydrogenobyrinic acid a,c-diamide synthase</fullName>
        <ecNumber evidence="13">6.3.5.9</ecNumber>
    </submittedName>
</protein>
<reference evidence="13 14" key="1">
    <citation type="submission" date="2017-01" db="EMBL/GenBank/DDBJ databases">
        <title>Genome sequence of Rhodoferax antarcticus ANT.BR, a psychrophilic purple nonsulfur bacterium from an Antarctic microbial mat.</title>
        <authorList>
            <person name="Baker J."/>
            <person name="Riester C."/>
            <person name="Skinner B."/>
            <person name="Newell A."/>
            <person name="Swingley W."/>
            <person name="Madigan M."/>
            <person name="Jung D."/>
            <person name="Asao M."/>
            <person name="Chen M."/>
            <person name="Loughlin P."/>
            <person name="Pan H."/>
            <person name="Lin S."/>
            <person name="Li N."/>
            <person name="Shaw J."/>
            <person name="Prado M."/>
            <person name="Sherman C."/>
            <person name="Li X."/>
            <person name="Tang J."/>
            <person name="Blankenship R."/>
            <person name="Zhao T."/>
            <person name="Touchman J."/>
            <person name="Sattley M."/>
        </authorList>
    </citation>
    <scope>NUCLEOTIDE SEQUENCE [LARGE SCALE GENOMIC DNA]</scope>
    <source>
        <strain evidence="13 14">ANT.BR</strain>
    </source>
</reference>
<dbReference type="EC" id="6.3.5.9" evidence="13"/>
<dbReference type="EMBL" id="MSYM01000013">
    <property type="protein sequence ID" value="OLP06264.1"/>
    <property type="molecule type" value="Genomic_DNA"/>
</dbReference>
<evidence type="ECO:0000256" key="7">
    <source>
        <dbReference type="ARBA" id="ARBA00022840"/>
    </source>
</evidence>
<dbReference type="Proteomes" id="UP000185911">
    <property type="component" value="Unassembled WGS sequence"/>
</dbReference>
<dbReference type="InterPro" id="IPR011698">
    <property type="entry name" value="GATase_3"/>
</dbReference>
<keyword evidence="4" id="KW-0169">Cobalamin biosynthesis</keyword>
<dbReference type="RefSeq" id="WP_075587210.1">
    <property type="nucleotide sequence ID" value="NZ_MSYM01000013.1"/>
</dbReference>
<evidence type="ECO:0000256" key="8">
    <source>
        <dbReference type="ARBA" id="ARBA00022842"/>
    </source>
</evidence>
<organism evidence="13 14">
    <name type="scientific">Rhodoferax antarcticus ANT.BR</name>
    <dbReference type="NCBI Taxonomy" id="1111071"/>
    <lineage>
        <taxon>Bacteria</taxon>
        <taxon>Pseudomonadati</taxon>
        <taxon>Pseudomonadota</taxon>
        <taxon>Betaproteobacteria</taxon>
        <taxon>Burkholderiales</taxon>
        <taxon>Comamonadaceae</taxon>
        <taxon>Rhodoferax</taxon>
    </lineage>
</organism>
<feature type="domain" description="CobQ/CobB/MinD/ParA nucleotide binding" evidence="11">
    <location>
        <begin position="7"/>
        <end position="185"/>
    </location>
</feature>
<dbReference type="InterPro" id="IPR002586">
    <property type="entry name" value="CobQ/CobB/MinD/ParA_Nub-bd_dom"/>
</dbReference>
<evidence type="ECO:0000256" key="3">
    <source>
        <dbReference type="ARBA" id="ARBA00006205"/>
    </source>
</evidence>
<evidence type="ECO:0000256" key="5">
    <source>
        <dbReference type="ARBA" id="ARBA00022598"/>
    </source>
</evidence>
<dbReference type="NCBIfam" id="NF002204">
    <property type="entry name" value="PRK01077.1"/>
    <property type="match status" value="1"/>
</dbReference>
<accession>A0A1Q8YDY0</accession>
<dbReference type="SUPFAM" id="SSF52317">
    <property type="entry name" value="Class I glutamine amidotransferase-like"/>
    <property type="match status" value="1"/>
</dbReference>
<evidence type="ECO:0000256" key="6">
    <source>
        <dbReference type="ARBA" id="ARBA00022741"/>
    </source>
</evidence>
<dbReference type="STRING" id="81479.RA876_06605"/>
<dbReference type="GO" id="GO:0005524">
    <property type="term" value="F:ATP binding"/>
    <property type="evidence" value="ECO:0007669"/>
    <property type="project" value="UniProtKB-KW"/>
</dbReference>
<dbReference type="SUPFAM" id="SSF52540">
    <property type="entry name" value="P-loop containing nucleoside triphosphate hydrolases"/>
    <property type="match status" value="1"/>
</dbReference>
<evidence type="ECO:0000256" key="9">
    <source>
        <dbReference type="ARBA" id="ARBA00022962"/>
    </source>
</evidence>
<dbReference type="PANTHER" id="PTHR43873">
    <property type="entry name" value="COBYRINATE A,C-DIAMIDE SYNTHASE"/>
    <property type="match status" value="1"/>
</dbReference>
<sequence>MTTCPAILVAAPASGQGKTTVVSALARLHTRIGRKVRVFKCGPDFLDPYWHALASGAPVYQLDLWMNGEADCRARLAAAAREADLIIVEGVMGLFDGTPSAADLAQRFGLPVMAVINTGSMAGTFGALAFGLQNYRPGLLWAGVLANCVASERHAGMLKSSVREPEHWLGAVMRSDALTLPERHLGLTVASEVGDALARLDAAADALQATPLGQMTLSDLQRWAVDFDDAVAMPKGEVAACSAQVKEEPAKRAGDTQQSTLPPRRRSLHGQTIAVARDAAFCFIYDANLDCLRDLGAQLVFFSSLADSALPACDAVWLPGGYPELHASTIAANTGMRDSLAAHIAVGKPVWAECGGMMALFDMLITSDGERFAQWGLLPGIVTMGKRLAALGPQQLSLASGTLRGHTFHYSTTNSPLQPVARTARPDTDPMPDAGEALWQQGSVRASYFHAWFASCPKAVVELFTRPTPTQAQGL</sequence>
<dbReference type="GO" id="GO:0043802">
    <property type="term" value="F:hydrogenobyrinic acid a,c-diamide synthase (glutamine-hydrolysing) activity"/>
    <property type="evidence" value="ECO:0007669"/>
    <property type="project" value="UniProtKB-EC"/>
</dbReference>
<feature type="domain" description="CobB/CobQ-like glutamine amidotransferase" evidence="12">
    <location>
        <begin position="272"/>
        <end position="455"/>
    </location>
</feature>
<dbReference type="PROSITE" id="PS51274">
    <property type="entry name" value="GATASE_COBBQ"/>
    <property type="match status" value="1"/>
</dbReference>
<keyword evidence="8" id="KW-0460">Magnesium</keyword>
<comment type="cofactor">
    <cofactor evidence="1">
        <name>Mg(2+)</name>
        <dbReference type="ChEBI" id="CHEBI:18420"/>
    </cofactor>
</comment>
<dbReference type="InterPro" id="IPR004484">
    <property type="entry name" value="CbiA/CobB_synth"/>
</dbReference>
<dbReference type="GO" id="GO:0009236">
    <property type="term" value="P:cobalamin biosynthetic process"/>
    <property type="evidence" value="ECO:0007669"/>
    <property type="project" value="UniProtKB-KW"/>
</dbReference>
<dbReference type="Gene3D" id="3.40.50.880">
    <property type="match status" value="1"/>
</dbReference>
<keyword evidence="5 13" id="KW-0436">Ligase</keyword>
<dbReference type="CDD" id="cd03130">
    <property type="entry name" value="GATase1_CobB"/>
    <property type="match status" value="1"/>
</dbReference>
<dbReference type="Pfam" id="PF01656">
    <property type="entry name" value="CbiA"/>
    <property type="match status" value="1"/>
</dbReference>
<keyword evidence="6" id="KW-0547">Nucleotide-binding</keyword>
<keyword evidence="7" id="KW-0067">ATP-binding</keyword>
<evidence type="ECO:0000259" key="11">
    <source>
        <dbReference type="Pfam" id="PF01656"/>
    </source>
</evidence>
<gene>
    <name evidence="13" type="primary">cobB</name>
    <name evidence="13" type="ORF">BLL52_2495</name>
</gene>
<dbReference type="Gene3D" id="3.40.50.300">
    <property type="entry name" value="P-loop containing nucleotide triphosphate hydrolases"/>
    <property type="match status" value="1"/>
</dbReference>
<keyword evidence="14" id="KW-1185">Reference proteome</keyword>
<proteinExistence type="inferred from homology"/>
<dbReference type="PANTHER" id="PTHR43873:SF1">
    <property type="entry name" value="COBYRINATE A,C-DIAMIDE SYNTHASE"/>
    <property type="match status" value="1"/>
</dbReference>
<comment type="similarity">
    <text evidence="3">Belongs to the CobB/CobQ family. CobQ subfamily.</text>
</comment>
<keyword evidence="9" id="KW-0315">Glutamine amidotransferase</keyword>
<name>A0A1Q8YDY0_9BURK</name>